<evidence type="ECO:0000256" key="6">
    <source>
        <dbReference type="ARBA" id="ARBA00022801"/>
    </source>
</evidence>
<dbReference type="CTD" id="43255"/>
<dbReference type="RefSeq" id="XP_014467307.1">
    <property type="nucleotide sequence ID" value="XM_014611821.1"/>
</dbReference>
<dbReference type="InterPro" id="IPR000718">
    <property type="entry name" value="Peptidase_M13"/>
</dbReference>
<comment type="subcellular location">
    <subcellularLocation>
        <location evidence="2">Cell membrane</location>
        <topology evidence="2">Single-pass type II membrane protein</topology>
    </subcellularLocation>
</comment>
<dbReference type="GO" id="GO:0004222">
    <property type="term" value="F:metalloendopeptidase activity"/>
    <property type="evidence" value="ECO:0007669"/>
    <property type="project" value="InterPro"/>
</dbReference>
<dbReference type="InterPro" id="IPR008753">
    <property type="entry name" value="Peptidase_M13_N"/>
</dbReference>
<dbReference type="PROSITE" id="PS51885">
    <property type="entry name" value="NEPRILYSIN"/>
    <property type="match status" value="1"/>
</dbReference>
<keyword evidence="4" id="KW-0645">Protease</keyword>
<dbReference type="GO" id="GO:0016485">
    <property type="term" value="P:protein processing"/>
    <property type="evidence" value="ECO:0007669"/>
    <property type="project" value="TreeGrafter"/>
</dbReference>
<dbReference type="CDD" id="cd08662">
    <property type="entry name" value="M13"/>
    <property type="match status" value="1"/>
</dbReference>
<evidence type="ECO:0000256" key="5">
    <source>
        <dbReference type="ARBA" id="ARBA00022723"/>
    </source>
</evidence>
<name>A0A6P3WNA2_DINQU</name>
<dbReference type="OrthoDB" id="6475849at2759"/>
<keyword evidence="6" id="KW-0378">Hydrolase</keyword>
<sequence>MNNERKEDGSVYSVGSQKNLVPIRSRQTFFKKQIRMSTLLVIILFFLVISLVITVVVLAVLYACNSTMKICDNEDCVRIAASLKESMDTSVDPCDDFYHYACGKWPEEHPIPDFTVVNTWFHERTDRMSRKIRELLQANISASESPWAVMQAKMLFTSCTDVHAMNELDMSPLYDLLTLLDLPLIPALLSNKTGDYIEQMASLKRILGRDIFFGLNVMPDPKNKSRNVIFLDTPDTSSPFPTNKELEKRLRTIRSRLRKLEDIEEESTFTEDEEAEFAYMREIIKLIISNGTIDTCVAEDNSTTNAKELDVLIEDLYDISSTLYLMVGHSRNSSISEENLTDEDYMLVDDLQRITDEYVISSNLSLTPKPIWRPFIESVFKGIIPLDLDKKDKVLVGNLEFLKYAALVFAAGEERELETCVWWVVVDMAVPHSSEKLRKAWTTYVNKVMDIEMAESKSLQCASAVNHLMGMAVSWLFIDPTFHNNKARKVHEMLEDIREAFVSLIGETDWMDLQTKVATLEKSKKMTSEIGYPEWLFDEKKLNEYYEGIDLSETRYLENMVQIVQLTWNNTLHELHKVNLDNETFWMSDPTTVNAYHAFQDNQITIPAGILQFPFYELGLEALNYGAIGSILGHELTHGFDNSGRHYDSDGNVRQWWSNKTITEYTERTQCFVDHYNTYYEDEIDDYIDGELTLGENIADNGGLREAVIAYERWKARHGREPLLPGFTQLTHEQLLFLSYAHLWCESYTTTSLKWMLEDSHCPGHVRLQAVLRNSKEFSAAWKCPVGSNMNPSKKCHLW</sequence>
<comment type="similarity">
    <text evidence="3">Belongs to the peptidase M13 family.</text>
</comment>
<gene>
    <name evidence="13" type="primary">LOC106740613</name>
</gene>
<keyword evidence="9" id="KW-0812">Transmembrane</keyword>
<dbReference type="SUPFAM" id="SSF55486">
    <property type="entry name" value="Metalloproteases ('zincins'), catalytic domain"/>
    <property type="match status" value="1"/>
</dbReference>
<comment type="cofactor">
    <cofactor evidence="1">
        <name>Zn(2+)</name>
        <dbReference type="ChEBI" id="CHEBI:29105"/>
    </cofactor>
</comment>
<evidence type="ECO:0000256" key="2">
    <source>
        <dbReference type="ARBA" id="ARBA00004401"/>
    </source>
</evidence>
<dbReference type="InterPro" id="IPR042089">
    <property type="entry name" value="Peptidase_M13_dom_2"/>
</dbReference>
<dbReference type="Gene3D" id="1.10.1380.10">
    <property type="entry name" value="Neutral endopeptidase , domain2"/>
    <property type="match status" value="1"/>
</dbReference>
<organism evidence="12 13">
    <name type="scientific">Dinoponera quadriceps</name>
    <name type="common">South American ant</name>
    <dbReference type="NCBI Taxonomy" id="609295"/>
    <lineage>
        <taxon>Eukaryota</taxon>
        <taxon>Metazoa</taxon>
        <taxon>Ecdysozoa</taxon>
        <taxon>Arthropoda</taxon>
        <taxon>Hexapoda</taxon>
        <taxon>Insecta</taxon>
        <taxon>Pterygota</taxon>
        <taxon>Neoptera</taxon>
        <taxon>Endopterygota</taxon>
        <taxon>Hymenoptera</taxon>
        <taxon>Apocrita</taxon>
        <taxon>Aculeata</taxon>
        <taxon>Formicoidea</taxon>
        <taxon>Formicidae</taxon>
        <taxon>Ponerinae</taxon>
        <taxon>Ponerini</taxon>
        <taxon>Dinoponera</taxon>
    </lineage>
</organism>
<keyword evidence="8" id="KW-0482">Metalloprotease</keyword>
<feature type="domain" description="Peptidase M13 C-terminal" evidence="10">
    <location>
        <begin position="594"/>
        <end position="798"/>
    </location>
</feature>
<keyword evidence="9" id="KW-1133">Transmembrane helix</keyword>
<evidence type="ECO:0000256" key="3">
    <source>
        <dbReference type="ARBA" id="ARBA00007357"/>
    </source>
</evidence>
<dbReference type="GeneID" id="106740613"/>
<dbReference type="AlphaFoldDB" id="A0A6P3WNA2"/>
<dbReference type="Proteomes" id="UP000515204">
    <property type="component" value="Unplaced"/>
</dbReference>
<dbReference type="Pfam" id="PF01431">
    <property type="entry name" value="Peptidase_M13"/>
    <property type="match status" value="1"/>
</dbReference>
<keyword evidence="5" id="KW-0479">Metal-binding</keyword>
<dbReference type="GO" id="GO:0046872">
    <property type="term" value="F:metal ion binding"/>
    <property type="evidence" value="ECO:0007669"/>
    <property type="project" value="UniProtKB-KW"/>
</dbReference>
<dbReference type="Pfam" id="PF05649">
    <property type="entry name" value="Peptidase_M13_N"/>
    <property type="match status" value="1"/>
</dbReference>
<dbReference type="InterPro" id="IPR024079">
    <property type="entry name" value="MetalloPept_cat_dom_sf"/>
</dbReference>
<dbReference type="GO" id="GO:0005886">
    <property type="term" value="C:plasma membrane"/>
    <property type="evidence" value="ECO:0007669"/>
    <property type="project" value="UniProtKB-SubCell"/>
</dbReference>
<evidence type="ECO:0000256" key="9">
    <source>
        <dbReference type="SAM" id="Phobius"/>
    </source>
</evidence>
<evidence type="ECO:0000256" key="1">
    <source>
        <dbReference type="ARBA" id="ARBA00001947"/>
    </source>
</evidence>
<evidence type="ECO:0000256" key="8">
    <source>
        <dbReference type="ARBA" id="ARBA00023049"/>
    </source>
</evidence>
<accession>A0A6P3WNA2</accession>
<evidence type="ECO:0000256" key="7">
    <source>
        <dbReference type="ARBA" id="ARBA00022833"/>
    </source>
</evidence>
<feature type="domain" description="Peptidase M13 N-terminal" evidence="11">
    <location>
        <begin position="93"/>
        <end position="533"/>
    </location>
</feature>
<proteinExistence type="inferred from homology"/>
<feature type="transmembrane region" description="Helical" evidence="9">
    <location>
        <begin position="39"/>
        <end position="63"/>
    </location>
</feature>
<dbReference type="PANTHER" id="PTHR11733">
    <property type="entry name" value="ZINC METALLOPROTEASE FAMILY M13 NEPRILYSIN-RELATED"/>
    <property type="match status" value="1"/>
</dbReference>
<evidence type="ECO:0000259" key="10">
    <source>
        <dbReference type="Pfam" id="PF01431"/>
    </source>
</evidence>
<keyword evidence="7" id="KW-0862">Zinc</keyword>
<dbReference type="PANTHER" id="PTHR11733:SF133">
    <property type="entry name" value="PHOSPHATE-REGULATING NEUTRAL ENDOPEPTIDASE PHEX"/>
    <property type="match status" value="1"/>
</dbReference>
<dbReference type="InterPro" id="IPR018497">
    <property type="entry name" value="Peptidase_M13_C"/>
</dbReference>
<evidence type="ECO:0000313" key="12">
    <source>
        <dbReference type="Proteomes" id="UP000515204"/>
    </source>
</evidence>
<evidence type="ECO:0000313" key="13">
    <source>
        <dbReference type="RefSeq" id="XP_014467307.1"/>
    </source>
</evidence>
<keyword evidence="9" id="KW-0472">Membrane</keyword>
<dbReference type="Gene3D" id="3.40.390.10">
    <property type="entry name" value="Collagenase (Catalytic Domain)"/>
    <property type="match status" value="1"/>
</dbReference>
<keyword evidence="12" id="KW-1185">Reference proteome</keyword>
<evidence type="ECO:0000256" key="4">
    <source>
        <dbReference type="ARBA" id="ARBA00022670"/>
    </source>
</evidence>
<evidence type="ECO:0000259" key="11">
    <source>
        <dbReference type="Pfam" id="PF05649"/>
    </source>
</evidence>
<dbReference type="PRINTS" id="PR00786">
    <property type="entry name" value="NEPRILYSIN"/>
</dbReference>
<protein>
    <submittedName>
        <fullName evidence="13">Neprilysin-11 isoform X2</fullName>
    </submittedName>
</protein>
<reference evidence="13" key="1">
    <citation type="submission" date="2025-08" db="UniProtKB">
        <authorList>
            <consortium name="RefSeq"/>
        </authorList>
    </citation>
    <scope>IDENTIFICATION</scope>
</reference>